<proteinExistence type="evidence at transcript level"/>
<evidence type="ECO:0000256" key="6">
    <source>
        <dbReference type="ARBA" id="ARBA00038543"/>
    </source>
</evidence>
<dbReference type="EMBL" id="MN125723">
    <property type="protein sequence ID" value="QDO16190.1"/>
    <property type="molecule type" value="mRNA"/>
</dbReference>
<feature type="binding site" evidence="10">
    <location>
        <position position="424"/>
    </location>
    <ligand>
        <name>ATP</name>
        <dbReference type="ChEBI" id="CHEBI:30616"/>
    </ligand>
</feature>
<name>A0A516AFV3_LINPO</name>
<organism evidence="13">
    <name type="scientific">Lingulaulax polyedra</name>
    <name type="common">Dinoflagellate</name>
    <name type="synonym">Lingulodinium polyedra</name>
    <dbReference type="NCBI Taxonomy" id="160621"/>
    <lineage>
        <taxon>Eukaryota</taxon>
        <taxon>Sar</taxon>
        <taxon>Alveolata</taxon>
        <taxon>Dinophyceae</taxon>
        <taxon>Gonyaulacales</taxon>
        <taxon>Lingulodiniaceae</taxon>
        <taxon>Lingulaulax</taxon>
    </lineage>
</organism>
<feature type="signal peptide" evidence="11">
    <location>
        <begin position="1"/>
        <end position="30"/>
    </location>
</feature>
<evidence type="ECO:0000256" key="3">
    <source>
        <dbReference type="ARBA" id="ARBA00022741"/>
    </source>
</evidence>
<dbReference type="Pfam" id="PF00069">
    <property type="entry name" value="Pkinase"/>
    <property type="match status" value="1"/>
</dbReference>
<dbReference type="PROSITE" id="PS00107">
    <property type="entry name" value="PROTEIN_KINASE_ATP"/>
    <property type="match status" value="1"/>
</dbReference>
<dbReference type="SUPFAM" id="SSF56112">
    <property type="entry name" value="Protein kinase-like (PK-like)"/>
    <property type="match status" value="1"/>
</dbReference>
<evidence type="ECO:0000256" key="4">
    <source>
        <dbReference type="ARBA" id="ARBA00022777"/>
    </source>
</evidence>
<evidence type="ECO:0000256" key="11">
    <source>
        <dbReference type="SAM" id="SignalP"/>
    </source>
</evidence>
<keyword evidence="11" id="KW-0732">Signal</keyword>
<feature type="chain" id="PRO_5021997021" description="Cyclin-dependent kinase 2 homolog" evidence="11">
    <location>
        <begin position="31"/>
        <end position="703"/>
    </location>
</feature>
<keyword evidence="2" id="KW-0808">Transferase</keyword>
<keyword evidence="5 10" id="KW-0067">ATP-binding</keyword>
<sequence length="703" mass="76685">MRRPAARPRGPWPLLCALLAGLAAPRPLRPLPGSSARCWAGDFSYGRCCLAADSECWRGPFSREVCCSGLLEALLQAQAEPSSEAPALTWAPQRPELRFQPGAREALPRCMADAAAGGRYESALLAAEAIPRGQGDDLCRNNFVRAAECVAQLADVDVVLDLFLGSGCTAAAMAFGLGLGRGPGNSARRARPPEVFSFEAQHLTLQRALGSDGLVGAGARRGWWRTAVANATDQEGCLELQARLNGPQEPGATSAAGVSATVWAIQGQPYPHPPRHGAQWAYRWNALDVLCQHRAPEVVLIDTSLLLPFESEWMIIETVCRPRWVIIHNLNLQSGSSWVFHRLEILGNWQLEMRGHYVLHDQPWLSLVEAFSPATLQSSSPGSLKAASPASQYERLESNIGEGTYGKVHKARDLKTGRIVAIKKAKVSAADRDVGGIGFTALREIKLMQAVRHPNVMGCLDVFADGGIIHLVMEFMDGDLRKLLDDRGTILSEMHVKCLAHQILEGVAALHSRWFVHRDITPTNILLSFRSGAAKLGDFGFARTLGHRDRPLTPMCTTLWYRAPELLYGAKFYGQSVDVWSTGCIVAEMFLRQALFQGRGEFDMLTKVFEKRGTPTEDVWRDVSALPTFVEFSHHPKVPLPTLLPSASRHAQGLIDGLLSLDPKQRPGASDALAHEFFASAWPAACEPQDLPFAWRGGSSAAA</sequence>
<evidence type="ECO:0000256" key="5">
    <source>
        <dbReference type="ARBA" id="ARBA00022840"/>
    </source>
</evidence>
<evidence type="ECO:0000256" key="10">
    <source>
        <dbReference type="PROSITE-ProRule" id="PRU10141"/>
    </source>
</evidence>
<dbReference type="PANTHER" id="PTHR24056">
    <property type="entry name" value="CELL DIVISION PROTEIN KINASE"/>
    <property type="match status" value="1"/>
</dbReference>
<dbReference type="PROSITE" id="PS50011">
    <property type="entry name" value="PROTEIN_KINASE_DOM"/>
    <property type="match status" value="1"/>
</dbReference>
<dbReference type="InterPro" id="IPR017441">
    <property type="entry name" value="Protein_kinase_ATP_BS"/>
</dbReference>
<dbReference type="InterPro" id="IPR008266">
    <property type="entry name" value="Tyr_kinase_AS"/>
</dbReference>
<evidence type="ECO:0000256" key="2">
    <source>
        <dbReference type="ARBA" id="ARBA00022679"/>
    </source>
</evidence>
<keyword evidence="1" id="KW-0723">Serine/threonine-protein kinase</keyword>
<dbReference type="AlphaFoldDB" id="A0A516AFV3"/>
<evidence type="ECO:0000313" key="13">
    <source>
        <dbReference type="EMBL" id="QDO16190.1"/>
    </source>
</evidence>
<feature type="domain" description="Protein kinase" evidence="12">
    <location>
        <begin position="394"/>
        <end position="678"/>
    </location>
</feature>
<dbReference type="InterPro" id="IPR000719">
    <property type="entry name" value="Prot_kinase_dom"/>
</dbReference>
<dbReference type="Gene3D" id="3.30.200.20">
    <property type="entry name" value="Phosphorylase Kinase, domain 1"/>
    <property type="match status" value="1"/>
</dbReference>
<dbReference type="PROSITE" id="PS00109">
    <property type="entry name" value="PROTEIN_KINASE_TYR"/>
    <property type="match status" value="1"/>
</dbReference>
<dbReference type="GO" id="GO:0005634">
    <property type="term" value="C:nucleus"/>
    <property type="evidence" value="ECO:0007669"/>
    <property type="project" value="TreeGrafter"/>
</dbReference>
<evidence type="ECO:0000256" key="8">
    <source>
        <dbReference type="ARBA" id="ARBA00041902"/>
    </source>
</evidence>
<dbReference type="Gene3D" id="1.10.510.10">
    <property type="entry name" value="Transferase(Phosphotransferase) domain 1"/>
    <property type="match status" value="1"/>
</dbReference>
<dbReference type="InterPro" id="IPR011009">
    <property type="entry name" value="Kinase-like_dom_sf"/>
</dbReference>
<evidence type="ECO:0000256" key="7">
    <source>
        <dbReference type="ARBA" id="ARBA00039612"/>
    </source>
</evidence>
<keyword evidence="3 10" id="KW-0547">Nucleotide-binding</keyword>
<comment type="subunit">
    <text evidence="6">May form a complex composed of at least the catalytic subunit CRK2 and a cyclin.</text>
</comment>
<protein>
    <recommendedName>
        <fullName evidence="7">Cyclin-dependent kinase 2 homolog</fullName>
    </recommendedName>
    <alternativeName>
        <fullName evidence="8">Cell division control protein 2 homolog</fullName>
    </alternativeName>
    <alternativeName>
        <fullName evidence="9">cdc2-related kinase 2</fullName>
    </alternativeName>
</protein>
<evidence type="ECO:0000256" key="9">
    <source>
        <dbReference type="ARBA" id="ARBA00042858"/>
    </source>
</evidence>
<dbReference type="FunFam" id="1.10.510.10:FF:000624">
    <property type="entry name" value="Mitogen-activated protein kinase"/>
    <property type="match status" value="1"/>
</dbReference>
<reference evidence="13" key="1">
    <citation type="journal article" date="2019" name="Microorganisms">
        <title>DNA Damage Response Pathways in Dinoflagellates.</title>
        <authorList>
            <person name="Li C."/>
            <person name="Wong J."/>
        </authorList>
    </citation>
    <scope>NUCLEOTIDE SEQUENCE</scope>
</reference>
<evidence type="ECO:0000259" key="12">
    <source>
        <dbReference type="PROSITE" id="PS50011"/>
    </source>
</evidence>
<dbReference type="GO" id="GO:0005524">
    <property type="term" value="F:ATP binding"/>
    <property type="evidence" value="ECO:0007669"/>
    <property type="project" value="UniProtKB-UniRule"/>
</dbReference>
<dbReference type="InterPro" id="IPR050108">
    <property type="entry name" value="CDK"/>
</dbReference>
<dbReference type="GO" id="GO:0004674">
    <property type="term" value="F:protein serine/threonine kinase activity"/>
    <property type="evidence" value="ECO:0007669"/>
    <property type="project" value="UniProtKB-KW"/>
</dbReference>
<keyword evidence="4 13" id="KW-0418">Kinase</keyword>
<evidence type="ECO:0000256" key="1">
    <source>
        <dbReference type="ARBA" id="ARBA00022527"/>
    </source>
</evidence>
<accession>A0A516AFV3</accession>